<evidence type="ECO:0000256" key="4">
    <source>
        <dbReference type="ARBA" id="ARBA00022640"/>
    </source>
</evidence>
<dbReference type="Proteomes" id="UP000236161">
    <property type="component" value="Unassembled WGS sequence"/>
</dbReference>
<keyword evidence="6" id="KW-0809">Transit peptide</keyword>
<dbReference type="PANTHER" id="PTHR31620">
    <property type="entry name" value="PROTEIN RETICULATA-RELATED 2, CHLOROPLASTIC-RELATED"/>
    <property type="match status" value="1"/>
</dbReference>
<dbReference type="AlphaFoldDB" id="A0A2I0A4R2"/>
<keyword evidence="4" id="KW-0934">Plastid</keyword>
<keyword evidence="5 9" id="KW-0812">Transmembrane</keyword>
<feature type="transmembrane region" description="Helical" evidence="9">
    <location>
        <begin position="222"/>
        <end position="242"/>
    </location>
</feature>
<evidence type="ECO:0000256" key="9">
    <source>
        <dbReference type="SAM" id="Phobius"/>
    </source>
</evidence>
<dbReference type="STRING" id="1088818.A0A2I0A4R2"/>
<evidence type="ECO:0000256" key="5">
    <source>
        <dbReference type="ARBA" id="ARBA00022692"/>
    </source>
</evidence>
<evidence type="ECO:0000256" key="3">
    <source>
        <dbReference type="ARBA" id="ARBA00022528"/>
    </source>
</evidence>
<keyword evidence="11" id="KW-1185">Reference proteome</keyword>
<protein>
    <recommendedName>
        <fullName evidence="12">Protein RETICULATA-RELATED 3, chloroplastic</fullName>
    </recommendedName>
</protein>
<accession>A0A2I0A4R2</accession>
<feature type="transmembrane region" description="Helical" evidence="9">
    <location>
        <begin position="279"/>
        <end position="300"/>
    </location>
</feature>
<dbReference type="EMBL" id="KZ452023">
    <property type="protein sequence ID" value="PKA50520.1"/>
    <property type="molecule type" value="Genomic_DNA"/>
</dbReference>
<comment type="subcellular location">
    <subcellularLocation>
        <location evidence="1">Plastid</location>
        <location evidence="1">Chloroplast membrane</location>
        <topology evidence="1">Multi-pass membrane protein</topology>
    </subcellularLocation>
</comment>
<name>A0A2I0A4R2_9ASPA</name>
<evidence type="ECO:0000256" key="1">
    <source>
        <dbReference type="ARBA" id="ARBA00004508"/>
    </source>
</evidence>
<evidence type="ECO:0008006" key="12">
    <source>
        <dbReference type="Google" id="ProtNLM"/>
    </source>
</evidence>
<dbReference type="InterPro" id="IPR021825">
    <property type="entry name" value="RETICULATA-related"/>
</dbReference>
<proteinExistence type="inferred from homology"/>
<dbReference type="Pfam" id="PF11891">
    <property type="entry name" value="RETICULATA-like"/>
    <property type="match status" value="1"/>
</dbReference>
<evidence type="ECO:0000256" key="8">
    <source>
        <dbReference type="ARBA" id="ARBA00023136"/>
    </source>
</evidence>
<comment type="similarity">
    <text evidence="2">Belongs to the RETICULATA family.</text>
</comment>
<gene>
    <name evidence="10" type="ORF">AXF42_Ash013735</name>
</gene>
<evidence type="ECO:0000256" key="6">
    <source>
        <dbReference type="ARBA" id="ARBA00022946"/>
    </source>
</evidence>
<evidence type="ECO:0000313" key="10">
    <source>
        <dbReference type="EMBL" id="PKA50520.1"/>
    </source>
</evidence>
<organism evidence="10 11">
    <name type="scientific">Apostasia shenzhenica</name>
    <dbReference type="NCBI Taxonomy" id="1088818"/>
    <lineage>
        <taxon>Eukaryota</taxon>
        <taxon>Viridiplantae</taxon>
        <taxon>Streptophyta</taxon>
        <taxon>Embryophyta</taxon>
        <taxon>Tracheophyta</taxon>
        <taxon>Spermatophyta</taxon>
        <taxon>Magnoliopsida</taxon>
        <taxon>Liliopsida</taxon>
        <taxon>Asparagales</taxon>
        <taxon>Orchidaceae</taxon>
        <taxon>Apostasioideae</taxon>
        <taxon>Apostasia</taxon>
    </lineage>
</organism>
<dbReference type="OrthoDB" id="497268at2759"/>
<sequence>MTSRLLVVYLIIGDSTFPKNRSFCFSSLFLNGSLADQRDGHQHNMATLLRLSPLLTRSPSSVTGNRRPSSVKPFLPSTFPPSLTCFPPKSSSADTYLPPLSADIPLSGDGANTYLPPLSADIPLSGDSASGGSYSGGGGGCGGGGGRSGGRYGWGAGDHHRDDDTSFPFGPLGLFLRGWRSRISADPQFPFKVLMEQLIGVTASVVGDMATRPNYGLNELDFVFSTLVVSSILKFVLMYLLAPTAVPSVGSSSTSFASSLPSYMFAPGPYSFPSRIAALGYQGATLAAIGFATGFVGTAISNGLIALRRRIDPAFEPPNKPPPTLLNAVTWAIQMGVSTNIRYQTVNGVEFLMERSLPSTVFKFTVLTLRCLNNVVGGMSLVVLARMTGSQKVVEEKAQVMGNKLEILRSVDNDFYT</sequence>
<keyword evidence="8 9" id="KW-0472">Membrane</keyword>
<dbReference type="PANTHER" id="PTHR31620:SF15">
    <property type="entry name" value="PROTEIN RETICULATA-RELATED 2, CHLOROPLASTIC-RELATED"/>
    <property type="match status" value="1"/>
</dbReference>
<keyword evidence="3" id="KW-0150">Chloroplast</keyword>
<evidence type="ECO:0000256" key="7">
    <source>
        <dbReference type="ARBA" id="ARBA00022989"/>
    </source>
</evidence>
<reference evidence="10 11" key="1">
    <citation type="journal article" date="2017" name="Nature">
        <title>The Apostasia genome and the evolution of orchids.</title>
        <authorList>
            <person name="Zhang G.Q."/>
            <person name="Liu K.W."/>
            <person name="Li Z."/>
            <person name="Lohaus R."/>
            <person name="Hsiao Y.Y."/>
            <person name="Niu S.C."/>
            <person name="Wang J.Y."/>
            <person name="Lin Y.C."/>
            <person name="Xu Q."/>
            <person name="Chen L.J."/>
            <person name="Yoshida K."/>
            <person name="Fujiwara S."/>
            <person name="Wang Z.W."/>
            <person name="Zhang Y.Q."/>
            <person name="Mitsuda N."/>
            <person name="Wang M."/>
            <person name="Liu G.H."/>
            <person name="Pecoraro L."/>
            <person name="Huang H.X."/>
            <person name="Xiao X.J."/>
            <person name="Lin M."/>
            <person name="Wu X.Y."/>
            <person name="Wu W.L."/>
            <person name="Chen Y.Y."/>
            <person name="Chang S.B."/>
            <person name="Sakamoto S."/>
            <person name="Ohme-Takagi M."/>
            <person name="Yagi M."/>
            <person name="Zeng S.J."/>
            <person name="Shen C.Y."/>
            <person name="Yeh C.M."/>
            <person name="Luo Y.B."/>
            <person name="Tsai W.C."/>
            <person name="Van de Peer Y."/>
            <person name="Liu Z.J."/>
        </authorList>
    </citation>
    <scope>NUCLEOTIDE SEQUENCE [LARGE SCALE GENOMIC DNA]</scope>
    <source>
        <strain evidence="11">cv. Shenzhen</strain>
        <tissue evidence="10">Stem</tissue>
    </source>
</reference>
<dbReference type="GO" id="GO:0031969">
    <property type="term" value="C:chloroplast membrane"/>
    <property type="evidence" value="ECO:0007669"/>
    <property type="project" value="UniProtKB-SubCell"/>
</dbReference>
<evidence type="ECO:0000313" key="11">
    <source>
        <dbReference type="Proteomes" id="UP000236161"/>
    </source>
</evidence>
<keyword evidence="7 9" id="KW-1133">Transmembrane helix</keyword>
<evidence type="ECO:0000256" key="2">
    <source>
        <dbReference type="ARBA" id="ARBA00010793"/>
    </source>
</evidence>